<dbReference type="SUPFAM" id="SSF47384">
    <property type="entry name" value="Homodimeric domain of signal transducing histidine kinase"/>
    <property type="match status" value="1"/>
</dbReference>
<comment type="catalytic activity">
    <reaction evidence="1">
        <text>ATP + protein L-histidine = ADP + protein N-phospho-L-histidine.</text>
        <dbReference type="EC" id="2.7.13.3"/>
    </reaction>
</comment>
<dbReference type="SMART" id="SM00388">
    <property type="entry name" value="HisKA"/>
    <property type="match status" value="1"/>
</dbReference>
<dbReference type="EMBL" id="CP071793">
    <property type="protein sequence ID" value="QTD49831.1"/>
    <property type="molecule type" value="Genomic_DNA"/>
</dbReference>
<evidence type="ECO:0000313" key="9">
    <source>
        <dbReference type="Proteomes" id="UP000663929"/>
    </source>
</evidence>
<dbReference type="EC" id="2.7.13.3" evidence="2"/>
<dbReference type="Proteomes" id="UP000663929">
    <property type="component" value="Chromosome"/>
</dbReference>
<dbReference type="PANTHER" id="PTHR43547:SF2">
    <property type="entry name" value="HYBRID SIGNAL TRANSDUCTION HISTIDINE KINASE C"/>
    <property type="match status" value="1"/>
</dbReference>
<dbReference type="InterPro" id="IPR036097">
    <property type="entry name" value="HisK_dim/P_sf"/>
</dbReference>
<dbReference type="PROSITE" id="PS50110">
    <property type="entry name" value="RESPONSE_REGULATORY"/>
    <property type="match status" value="1"/>
</dbReference>
<dbReference type="SMART" id="SM00448">
    <property type="entry name" value="REC"/>
    <property type="match status" value="1"/>
</dbReference>
<evidence type="ECO:0000256" key="4">
    <source>
        <dbReference type="PROSITE-ProRule" id="PRU00169"/>
    </source>
</evidence>
<dbReference type="CDD" id="cd17574">
    <property type="entry name" value="REC_OmpR"/>
    <property type="match status" value="1"/>
</dbReference>
<dbReference type="InterPro" id="IPR015943">
    <property type="entry name" value="WD40/YVTN_repeat-like_dom_sf"/>
</dbReference>
<dbReference type="Gene3D" id="2.60.40.10">
    <property type="entry name" value="Immunoglobulins"/>
    <property type="match status" value="1"/>
</dbReference>
<dbReference type="InterPro" id="IPR011123">
    <property type="entry name" value="Y_Y_Y"/>
</dbReference>
<keyword evidence="5" id="KW-0175">Coiled coil</keyword>
<dbReference type="Gene3D" id="3.40.50.2300">
    <property type="match status" value="1"/>
</dbReference>
<organism evidence="8 9">
    <name type="scientific">Sulfidibacter corallicola</name>
    <dbReference type="NCBI Taxonomy" id="2818388"/>
    <lineage>
        <taxon>Bacteria</taxon>
        <taxon>Pseudomonadati</taxon>
        <taxon>Acidobacteriota</taxon>
        <taxon>Holophagae</taxon>
        <taxon>Acanthopleuribacterales</taxon>
        <taxon>Acanthopleuribacteraceae</taxon>
        <taxon>Sulfidibacter</taxon>
    </lineage>
</organism>
<proteinExistence type="predicted"/>
<feature type="coiled-coil region" evidence="5">
    <location>
        <begin position="1263"/>
        <end position="1308"/>
    </location>
</feature>
<keyword evidence="3 4" id="KW-0597">Phosphoprotein</keyword>
<dbReference type="SUPFAM" id="SSF63829">
    <property type="entry name" value="Calcium-dependent phosphotriesterase"/>
    <property type="match status" value="3"/>
</dbReference>
<reference evidence="8" key="1">
    <citation type="submission" date="2021-03" db="EMBL/GenBank/DDBJ databases">
        <title>Acanthopleuribacteraceae sp. M133.</title>
        <authorList>
            <person name="Wang G."/>
        </authorList>
    </citation>
    <scope>NUCLEOTIDE SEQUENCE</scope>
    <source>
        <strain evidence="8">M133</strain>
    </source>
</reference>
<keyword evidence="9" id="KW-1185">Reference proteome</keyword>
<dbReference type="Pfam" id="PF00072">
    <property type="entry name" value="Response_reg"/>
    <property type="match status" value="1"/>
</dbReference>
<evidence type="ECO:0000259" key="6">
    <source>
        <dbReference type="PROSITE" id="PS50109"/>
    </source>
</evidence>
<protein>
    <recommendedName>
        <fullName evidence="2">histidine kinase</fullName>
        <ecNumber evidence="2">2.7.13.3</ecNumber>
    </recommendedName>
</protein>
<evidence type="ECO:0000313" key="8">
    <source>
        <dbReference type="EMBL" id="QTD49831.1"/>
    </source>
</evidence>
<dbReference type="Pfam" id="PF00512">
    <property type="entry name" value="HisKA"/>
    <property type="match status" value="1"/>
</dbReference>
<dbReference type="InterPro" id="IPR003594">
    <property type="entry name" value="HATPase_dom"/>
</dbReference>
<dbReference type="InterPro" id="IPR004358">
    <property type="entry name" value="Sig_transdc_His_kin-like_C"/>
</dbReference>
<dbReference type="InterPro" id="IPR001789">
    <property type="entry name" value="Sig_transdc_resp-reg_receiver"/>
</dbReference>
<dbReference type="SUPFAM" id="SSF52172">
    <property type="entry name" value="CheY-like"/>
    <property type="match status" value="1"/>
</dbReference>
<dbReference type="InterPro" id="IPR011110">
    <property type="entry name" value="Reg_prop"/>
</dbReference>
<dbReference type="RefSeq" id="WP_237379463.1">
    <property type="nucleotide sequence ID" value="NZ_CP071793.1"/>
</dbReference>
<evidence type="ECO:0000256" key="3">
    <source>
        <dbReference type="ARBA" id="ARBA00022553"/>
    </source>
</evidence>
<evidence type="ECO:0000256" key="2">
    <source>
        <dbReference type="ARBA" id="ARBA00012438"/>
    </source>
</evidence>
<dbReference type="Gene3D" id="1.10.287.130">
    <property type="match status" value="1"/>
</dbReference>
<dbReference type="InterPro" id="IPR011006">
    <property type="entry name" value="CheY-like_superfamily"/>
</dbReference>
<gene>
    <name evidence="8" type="ORF">J3U87_29975</name>
</gene>
<dbReference type="CDD" id="cd16922">
    <property type="entry name" value="HATPase_EvgS-ArcB-TorS-like"/>
    <property type="match status" value="1"/>
</dbReference>
<sequence length="1749" mass="195393">MSHRHESLYRRSAVWPLFGWLLTATILAGGHAWGQVRSLRFQNLNQRQGLSQGFVNSVIQDRYGFMWMGTQDGLNRFDGFAFQVFLSQADDPDSISDDWIWCLLEDREGAIWIGTRSGGLNRYDPIQRRFRHYLPDPAREDGIGGANVHTLLEDRDGRLWLGTRNGGLNRMNADGSFSRFVVEGPAGRTLSDNWVHDLMEDREGRIWIATNRGLDVLSADRQRIRRFHHDPGDPTSLACNRVWSLMEDSKGIIWVGTATGGLNRFDPLTETFKTFRHDPQRMDSLSIDFVLSIHEARNGDLWVGTWDGGLNRFDRREETFEVFKHDRADPESICDNVIWDICQDRTGILWFGTMGGGIGFFNPRSTQFQHYKHLPDRNDSLSGSDVRAIMEDRSGLLWIGTENAGVTLVDRATDAVLHLRHDPDRSNTLCSEIVHDIHQTETGDIWIATYCGINRLVDRDRFRFERILPDENDPHALSGHYPFTMLDDAQDHLWVGHFGHGLDRRDPDSGRFTHFRHDPQVEGSISSDSVSVLMRDDRDRLWVGTDGGLNRYDPETERFTSYLHRADRAETLSHSYVTALHVDGRGRMWVGTLSGLNLMNAEETGFLRFGRGDGLPNDTILGILSEEGGPLWLTTNKGVVRMNPETGAVRLFDPSDGLQGNEFNLSAYWKTPNGEMMIGGTNGLNIFHPERITKDPYPPQVVLVDFLVLNRSVAPSTPQRPSPLDLPIDFTTHIELDHRQSVFGFNFAALHYADAVANRYRYKLEGFDGDWAETDARRRFATYTNLDAGRYRFRVIAANKDGVWNRDGASVTIDILPPPWKTWWAYTAYGLALLGLVGFYVRGQRRKLAYERAVNERLKQVDQLKDEFLANTSHELRTPLNGIVGLAESLGDGIAGSMPDPAKDYLGLIVSSAKRLNHLVDDILDFSRLKNRNLTLSCGPVDLKALTDIVVRLSSALKAKPDLVLANRIPGDRMMVWADENRVIQILHNLVGNALKFTHEGSVTISAEPEGDMVRVSVCDTGIGIAEEHRDRIFSSFEQADASTARQYGGTGLGLAVSRRLVELHEGRIWVESEVGVGSTFHFTLPVFRGEVRDEDSAPRAEAEQVSHVVATPGLDVLPEPELDSEVVSTAGYRVLVVDDEPVNREVLRAYLAPHGFQLTLVADAFAAQDEIDRAATEQGENAAVGPFDLVLLDVMMPRQSGFTFCQTLRARYDAYQLPVIFLTAKNRVTDLVLGFESGANDYLAKPIQKGELLARVRMHLMLRDLNRDLEQKVRERTAELAEKNRLMADQNRELETLDTIVAAMNRKVHFDDLLSAMLVQGMRLIRAAEVALCLVYRPQTDGFELLQTDNPEATTPGIASPESTCLSFAQLTRGYLALLSEPMPGVFLSEPDRRGPVPRLGSFSVPAAVVAVAMSTAGAPEEGRLGAVLVFHHHEDPEAFLDLDLAQLSRFRAHAESAVNKAQIIDQLVRSRKELIETAHRAGMAEIAVEVVHNAGNVLNSVRTSVDVLEHQLNQNRGLDVLGKTHKLVDDLDLRTISSDPRAARISEALFLIHRLMEEREGKLLEETRSMAEHVSALQSVLAEQRKHAEPSAGLAEPEDVNDLIRAILKEERILLENLPARLVTQLSPVPRVPLDAIKFKRILLSLLKNAWEAIEAALIDNGRIEILTGREAATVKIVVSDNGVGFDDEGLRRAFTQGFSTKNGKLGMGLHYCANAMRALSGSIHLESEGPGRGTRVSLVFPTGDAP</sequence>
<dbReference type="CDD" id="cd00082">
    <property type="entry name" value="HisKA"/>
    <property type="match status" value="1"/>
</dbReference>
<dbReference type="FunFam" id="3.30.565.10:FF:000010">
    <property type="entry name" value="Sensor histidine kinase RcsC"/>
    <property type="match status" value="1"/>
</dbReference>
<dbReference type="GO" id="GO:0000155">
    <property type="term" value="F:phosphorelay sensor kinase activity"/>
    <property type="evidence" value="ECO:0007669"/>
    <property type="project" value="InterPro"/>
</dbReference>
<dbReference type="KEGG" id="scor:J3U87_29975"/>
<dbReference type="SMART" id="SM00387">
    <property type="entry name" value="HATPase_c"/>
    <property type="match status" value="2"/>
</dbReference>
<evidence type="ECO:0000256" key="5">
    <source>
        <dbReference type="SAM" id="Coils"/>
    </source>
</evidence>
<dbReference type="Gene3D" id="2.130.10.10">
    <property type="entry name" value="YVTN repeat-like/Quinoprotein amine dehydrogenase"/>
    <property type="match status" value="4"/>
</dbReference>
<name>A0A8A4TLS4_SULCO</name>
<feature type="domain" description="Histidine kinase" evidence="6">
    <location>
        <begin position="1601"/>
        <end position="1747"/>
    </location>
</feature>
<dbReference type="Pfam" id="PF02518">
    <property type="entry name" value="HATPase_c"/>
    <property type="match status" value="2"/>
</dbReference>
<dbReference type="FunFam" id="2.60.40.10:FF:000791">
    <property type="entry name" value="Two-component system sensor histidine kinase/response regulator"/>
    <property type="match status" value="1"/>
</dbReference>
<evidence type="ECO:0000259" key="7">
    <source>
        <dbReference type="PROSITE" id="PS50110"/>
    </source>
</evidence>
<dbReference type="SUPFAM" id="SSF55874">
    <property type="entry name" value="ATPase domain of HSP90 chaperone/DNA topoisomerase II/histidine kinase"/>
    <property type="match status" value="2"/>
</dbReference>
<dbReference type="PANTHER" id="PTHR43547">
    <property type="entry name" value="TWO-COMPONENT HISTIDINE KINASE"/>
    <property type="match status" value="1"/>
</dbReference>
<dbReference type="InterPro" id="IPR005467">
    <property type="entry name" value="His_kinase_dom"/>
</dbReference>
<dbReference type="Pfam" id="PF07495">
    <property type="entry name" value="Y_Y_Y"/>
    <property type="match status" value="1"/>
</dbReference>
<dbReference type="Gene3D" id="3.30.565.10">
    <property type="entry name" value="Histidine kinase-like ATPase, C-terminal domain"/>
    <property type="match status" value="2"/>
</dbReference>
<dbReference type="PRINTS" id="PR00344">
    <property type="entry name" value="BCTRLSENSOR"/>
</dbReference>
<dbReference type="InterPro" id="IPR036890">
    <property type="entry name" value="HATPase_C_sf"/>
</dbReference>
<feature type="domain" description="Response regulatory" evidence="7">
    <location>
        <begin position="1134"/>
        <end position="1261"/>
    </location>
</feature>
<dbReference type="InterPro" id="IPR003661">
    <property type="entry name" value="HisK_dim/P_dom"/>
</dbReference>
<feature type="modified residue" description="4-aspartylphosphate" evidence="4">
    <location>
        <position position="1194"/>
    </location>
</feature>
<feature type="domain" description="Histidine kinase" evidence="6">
    <location>
        <begin position="871"/>
        <end position="1089"/>
    </location>
</feature>
<evidence type="ECO:0000256" key="1">
    <source>
        <dbReference type="ARBA" id="ARBA00000085"/>
    </source>
</evidence>
<dbReference type="PROSITE" id="PS50109">
    <property type="entry name" value="HIS_KIN"/>
    <property type="match status" value="2"/>
</dbReference>
<accession>A0A8A4TLS4</accession>
<dbReference type="Pfam" id="PF07494">
    <property type="entry name" value="Reg_prop"/>
    <property type="match status" value="9"/>
</dbReference>
<dbReference type="InterPro" id="IPR013783">
    <property type="entry name" value="Ig-like_fold"/>
</dbReference>